<evidence type="ECO:0000313" key="5">
    <source>
        <dbReference type="Proteomes" id="UP000663865"/>
    </source>
</evidence>
<reference evidence="3" key="1">
    <citation type="submission" date="2021-02" db="EMBL/GenBank/DDBJ databases">
        <authorList>
            <person name="Nowell W R."/>
        </authorList>
    </citation>
    <scope>NUCLEOTIDE SEQUENCE</scope>
</reference>
<keyword evidence="1" id="KW-0472">Membrane</keyword>
<dbReference type="AlphaFoldDB" id="A0A817X514"/>
<dbReference type="Pfam" id="PF07484">
    <property type="entry name" value="Collar"/>
    <property type="match status" value="1"/>
</dbReference>
<dbReference type="SUPFAM" id="SSF88874">
    <property type="entry name" value="Receptor-binding domain of short tail fibre protein gp12"/>
    <property type="match status" value="1"/>
</dbReference>
<dbReference type="Gene3D" id="3.90.1340.10">
    <property type="entry name" value="Phage tail collar domain"/>
    <property type="match status" value="1"/>
</dbReference>
<comment type="caution">
    <text evidence="3">The sequence shown here is derived from an EMBL/GenBank/DDBJ whole genome shotgun (WGS) entry which is preliminary data.</text>
</comment>
<dbReference type="InterPro" id="IPR011083">
    <property type="entry name" value="Phage_tail_collar_dom"/>
</dbReference>
<organism evidence="3 5">
    <name type="scientific">Rotaria socialis</name>
    <dbReference type="NCBI Taxonomy" id="392032"/>
    <lineage>
        <taxon>Eukaryota</taxon>
        <taxon>Metazoa</taxon>
        <taxon>Spiralia</taxon>
        <taxon>Gnathifera</taxon>
        <taxon>Rotifera</taxon>
        <taxon>Eurotatoria</taxon>
        <taxon>Bdelloidea</taxon>
        <taxon>Philodinida</taxon>
        <taxon>Philodinidae</taxon>
        <taxon>Rotaria</taxon>
    </lineage>
</organism>
<dbReference type="InterPro" id="IPR037053">
    <property type="entry name" value="Phage_tail_collar_dom_sf"/>
</dbReference>
<feature type="transmembrane region" description="Helical" evidence="1">
    <location>
        <begin position="67"/>
        <end position="91"/>
    </location>
</feature>
<gene>
    <name evidence="3" type="ORF">KIK155_LOCUS4711</name>
    <name evidence="4" type="ORF">TOA249_LOCUS20283</name>
</gene>
<keyword evidence="1" id="KW-1133">Transmembrane helix</keyword>
<dbReference type="Proteomes" id="UP000663838">
    <property type="component" value="Unassembled WGS sequence"/>
</dbReference>
<evidence type="ECO:0000313" key="3">
    <source>
        <dbReference type="EMBL" id="CAF3363578.1"/>
    </source>
</evidence>
<dbReference type="Proteomes" id="UP000663865">
    <property type="component" value="Unassembled WGS sequence"/>
</dbReference>
<evidence type="ECO:0000259" key="2">
    <source>
        <dbReference type="Pfam" id="PF07484"/>
    </source>
</evidence>
<feature type="domain" description="Phage tail collar" evidence="2">
    <location>
        <begin position="117"/>
        <end position="178"/>
    </location>
</feature>
<feature type="transmembrane region" description="Helical" evidence="1">
    <location>
        <begin position="103"/>
        <end position="122"/>
    </location>
</feature>
<evidence type="ECO:0000313" key="4">
    <source>
        <dbReference type="EMBL" id="CAF4749670.1"/>
    </source>
</evidence>
<protein>
    <recommendedName>
        <fullName evidence="2">Phage tail collar domain-containing protein</fullName>
    </recommendedName>
</protein>
<dbReference type="EMBL" id="CAJNYV010000523">
    <property type="protein sequence ID" value="CAF3363578.1"/>
    <property type="molecule type" value="Genomic_DNA"/>
</dbReference>
<proteinExistence type="predicted"/>
<accession>A0A817X514</accession>
<dbReference type="EMBL" id="CAJOBS010001650">
    <property type="protein sequence ID" value="CAF4749670.1"/>
    <property type="molecule type" value="Genomic_DNA"/>
</dbReference>
<keyword evidence="1" id="KW-0812">Transmembrane</keyword>
<name>A0A817X514_9BILA</name>
<evidence type="ECO:0000256" key="1">
    <source>
        <dbReference type="SAM" id="Phobius"/>
    </source>
</evidence>
<sequence length="314" mass="33647">MRPENRIGKREHLYVPSRTHSLRTVEPTISPYASSMNPSYHRQWNSSFTNVSKGMFKDTAEPKSSPLFIGIISGVAALLAAIFAMAIYGAVALSTPQSTNTTTVIAVVIVSDFPIGATLMYAGSASALADQNSRWLFCNGSEVSRTTYRTLFSVIGITYGVGNGIDTFNLPDFRSQFPLGANETNDTHLAMGGSASHTITVTELPAHTHDQGTLLTQTDGAHTHGYSDPGHSHTGATTGVWIPTYGYGIPWTGQWGFTALSYHLHGIYADVTGITIQSSGSHTHIISGSTGSEGQGQPINALPPYQTVHYIIRV</sequence>